<feature type="transmembrane region" description="Helical" evidence="10">
    <location>
        <begin position="109"/>
        <end position="130"/>
    </location>
</feature>
<reference evidence="12 13" key="1">
    <citation type="submission" date="2019-02" db="EMBL/GenBank/DDBJ databases">
        <title>Deep-cultivation of Planctomycetes and their phenomic and genomic characterization uncovers novel biology.</title>
        <authorList>
            <person name="Wiegand S."/>
            <person name="Jogler M."/>
            <person name="Boedeker C."/>
            <person name="Pinto D."/>
            <person name="Vollmers J."/>
            <person name="Rivas-Marin E."/>
            <person name="Kohn T."/>
            <person name="Peeters S.H."/>
            <person name="Heuer A."/>
            <person name="Rast P."/>
            <person name="Oberbeckmann S."/>
            <person name="Bunk B."/>
            <person name="Jeske O."/>
            <person name="Meyerdierks A."/>
            <person name="Storesund J.E."/>
            <person name="Kallscheuer N."/>
            <person name="Luecker S."/>
            <person name="Lage O.M."/>
            <person name="Pohl T."/>
            <person name="Merkel B.J."/>
            <person name="Hornburger P."/>
            <person name="Mueller R.-W."/>
            <person name="Bruemmer F."/>
            <person name="Labrenz M."/>
            <person name="Spormann A.M."/>
            <person name="Op den Camp H."/>
            <person name="Overmann J."/>
            <person name="Amann R."/>
            <person name="Jetten M.S.M."/>
            <person name="Mascher T."/>
            <person name="Medema M.H."/>
            <person name="Devos D.P."/>
            <person name="Kaster A.-K."/>
            <person name="Ovreas L."/>
            <person name="Rohde M."/>
            <person name="Galperin M.Y."/>
            <person name="Jogler C."/>
        </authorList>
    </citation>
    <scope>NUCLEOTIDE SEQUENCE [LARGE SCALE GENOMIC DNA]</scope>
    <source>
        <strain evidence="12 13">Pla163</strain>
    </source>
</reference>
<comment type="function">
    <text evidence="8 10 11">Involved in peptidoglycan biosynthesis. Transports lipid-linked peptidoglycan precursors from the inner to the outer leaflet of the cytoplasmic membrane.</text>
</comment>
<feature type="transmembrane region" description="Helical" evidence="10">
    <location>
        <begin position="384"/>
        <end position="404"/>
    </location>
</feature>
<feature type="transmembrane region" description="Helical" evidence="10">
    <location>
        <begin position="505"/>
        <end position="528"/>
    </location>
</feature>
<evidence type="ECO:0000256" key="9">
    <source>
        <dbReference type="ARBA" id="ARBA00061532"/>
    </source>
</evidence>
<evidence type="ECO:0000256" key="11">
    <source>
        <dbReference type="PIRNR" id="PIRNR002869"/>
    </source>
</evidence>
<evidence type="ECO:0000256" key="8">
    <source>
        <dbReference type="ARBA" id="ARBA00060041"/>
    </source>
</evidence>
<dbReference type="GO" id="GO:0008360">
    <property type="term" value="P:regulation of cell shape"/>
    <property type="evidence" value="ECO:0007669"/>
    <property type="project" value="UniProtKB-UniRule"/>
</dbReference>
<dbReference type="RefSeq" id="WP_145192067.1">
    <property type="nucleotide sequence ID" value="NZ_CP036290.1"/>
</dbReference>
<dbReference type="PIRSF" id="PIRSF002869">
    <property type="entry name" value="MviN"/>
    <property type="match status" value="1"/>
</dbReference>
<evidence type="ECO:0000256" key="5">
    <source>
        <dbReference type="ARBA" id="ARBA00022984"/>
    </source>
</evidence>
<dbReference type="PRINTS" id="PR01806">
    <property type="entry name" value="VIRFACTRMVIN"/>
</dbReference>
<feature type="transmembrane region" description="Helical" evidence="10">
    <location>
        <begin position="211"/>
        <end position="233"/>
    </location>
</feature>
<feature type="transmembrane region" description="Helical" evidence="10">
    <location>
        <begin position="441"/>
        <end position="461"/>
    </location>
</feature>
<feature type="transmembrane region" description="Helical" evidence="10">
    <location>
        <begin position="151"/>
        <end position="168"/>
    </location>
</feature>
<keyword evidence="6 10" id="KW-1133">Transmembrane helix</keyword>
<feature type="transmembrane region" description="Helical" evidence="10">
    <location>
        <begin position="416"/>
        <end position="435"/>
    </location>
</feature>
<feature type="transmembrane region" description="Helical" evidence="10">
    <location>
        <begin position="174"/>
        <end position="199"/>
    </location>
</feature>
<dbReference type="HAMAP" id="MF_02078">
    <property type="entry name" value="MurJ_MviN"/>
    <property type="match status" value="1"/>
</dbReference>
<dbReference type="InterPro" id="IPR004268">
    <property type="entry name" value="MurJ"/>
</dbReference>
<dbReference type="EMBL" id="CP036290">
    <property type="protein sequence ID" value="QDU86573.1"/>
    <property type="molecule type" value="Genomic_DNA"/>
</dbReference>
<dbReference type="OrthoDB" id="9804143at2"/>
<evidence type="ECO:0000256" key="4">
    <source>
        <dbReference type="ARBA" id="ARBA00022960"/>
    </source>
</evidence>
<comment type="similarity">
    <text evidence="9 10 11">Belongs to the MurJ/MviN family.</text>
</comment>
<dbReference type="UniPathway" id="UPA00219"/>
<name>A0A518D524_9BACT</name>
<comment type="subcellular location">
    <subcellularLocation>
        <location evidence="1 10">Cell membrane</location>
        <topology evidence="1 10">Multi-pass membrane protein</topology>
    </subcellularLocation>
</comment>
<dbReference type="GO" id="GO:0009252">
    <property type="term" value="P:peptidoglycan biosynthetic process"/>
    <property type="evidence" value="ECO:0007669"/>
    <property type="project" value="UniProtKB-UniRule"/>
</dbReference>
<protein>
    <recommendedName>
        <fullName evidence="10">Probable lipid II flippase MurJ</fullName>
    </recommendedName>
</protein>
<evidence type="ECO:0000256" key="2">
    <source>
        <dbReference type="ARBA" id="ARBA00022475"/>
    </source>
</evidence>
<keyword evidence="5 10" id="KW-0573">Peptidoglycan synthesis</keyword>
<dbReference type="PANTHER" id="PTHR47019">
    <property type="entry name" value="LIPID II FLIPPASE MURJ"/>
    <property type="match status" value="1"/>
</dbReference>
<comment type="pathway">
    <text evidence="10">Cell wall biogenesis; peptidoglycan biosynthesis.</text>
</comment>
<dbReference type="GO" id="GO:0005886">
    <property type="term" value="C:plasma membrane"/>
    <property type="evidence" value="ECO:0007669"/>
    <property type="project" value="UniProtKB-SubCell"/>
</dbReference>
<evidence type="ECO:0000256" key="6">
    <source>
        <dbReference type="ARBA" id="ARBA00022989"/>
    </source>
</evidence>
<keyword evidence="3 10" id="KW-0812">Transmembrane</keyword>
<keyword evidence="10 11" id="KW-0961">Cell wall biogenesis/degradation</keyword>
<dbReference type="GO" id="GO:0015648">
    <property type="term" value="F:lipid-linked peptidoglycan transporter activity"/>
    <property type="evidence" value="ECO:0007669"/>
    <property type="project" value="UniProtKB-UniRule"/>
</dbReference>
<feature type="transmembrane region" description="Helical" evidence="10">
    <location>
        <begin position="481"/>
        <end position="499"/>
    </location>
</feature>
<feature type="transmembrane region" description="Helical" evidence="10">
    <location>
        <begin position="342"/>
        <end position="364"/>
    </location>
</feature>
<dbReference type="Pfam" id="PF03023">
    <property type="entry name" value="MurJ"/>
    <property type="match status" value="1"/>
</dbReference>
<keyword evidence="10 11" id="KW-0813">Transport</keyword>
<keyword evidence="4 10" id="KW-0133">Cell shape</keyword>
<proteinExistence type="inferred from homology"/>
<dbReference type="PANTHER" id="PTHR47019:SF1">
    <property type="entry name" value="LIPID II FLIPPASE MURJ"/>
    <property type="match status" value="1"/>
</dbReference>
<feature type="transmembrane region" description="Helical" evidence="10">
    <location>
        <begin position="41"/>
        <end position="61"/>
    </location>
</feature>
<evidence type="ECO:0000313" key="13">
    <source>
        <dbReference type="Proteomes" id="UP000319342"/>
    </source>
</evidence>
<evidence type="ECO:0000313" key="12">
    <source>
        <dbReference type="EMBL" id="QDU86573.1"/>
    </source>
</evidence>
<dbReference type="Proteomes" id="UP000319342">
    <property type="component" value="Chromosome"/>
</dbReference>
<evidence type="ECO:0000256" key="10">
    <source>
        <dbReference type="HAMAP-Rule" id="MF_02078"/>
    </source>
</evidence>
<comment type="caution">
    <text evidence="10">Lacks conserved residue(s) required for the propagation of feature annotation.</text>
</comment>
<keyword evidence="13" id="KW-1185">Reference proteome</keyword>
<dbReference type="InterPro" id="IPR051050">
    <property type="entry name" value="Lipid_II_flippase_MurJ/MviN"/>
</dbReference>
<dbReference type="CDD" id="cd13123">
    <property type="entry name" value="MATE_MurJ_like"/>
    <property type="match status" value="1"/>
</dbReference>
<dbReference type="AlphaFoldDB" id="A0A518D524"/>
<evidence type="ECO:0000256" key="7">
    <source>
        <dbReference type="ARBA" id="ARBA00023136"/>
    </source>
</evidence>
<dbReference type="GO" id="GO:0071555">
    <property type="term" value="P:cell wall organization"/>
    <property type="evidence" value="ECO:0007669"/>
    <property type="project" value="UniProtKB-UniRule"/>
</dbReference>
<organism evidence="12 13">
    <name type="scientific">Rohdeia mirabilis</name>
    <dbReference type="NCBI Taxonomy" id="2528008"/>
    <lineage>
        <taxon>Bacteria</taxon>
        <taxon>Pseudomonadati</taxon>
        <taxon>Planctomycetota</taxon>
        <taxon>Planctomycetia</taxon>
        <taxon>Planctomycetia incertae sedis</taxon>
        <taxon>Rohdeia</taxon>
    </lineage>
</organism>
<evidence type="ECO:0000256" key="3">
    <source>
        <dbReference type="ARBA" id="ARBA00022692"/>
    </source>
</evidence>
<sequence>MPTGPPTSDHVVTRHGGLLRRTVLVSGMTLASRILGFVREVLSAMLFGAASPIYDAFLTAWRIPNLMRRFFGEGALSTSLQTELTDADARRGDGAGAELFTATLRLTTYVLIGVCLVLAGSLEILRVPLIESALLGEPDGARAAIELTQRMLPFVLLICLAALCAGALQVRGHFVAPAIAPVAMNVVWIAALVVMIASNDAEQSAARDLDLVRWLAWVVLLSGFVQLAVQWPAVRRVGLLARPVFRPFAPLPAGAWSVLRTAAPLALGAAVYQINVMIDGLMAESLLPDGGPTTHYYANRIQQFPLALIAIAATSSVFPKLKAFASVGRDGELRDLHDRAQIGVAFLALPACAGLFVLAEPISIALFRHGEFSLAGAERMGSALSMLSIALLPAGAVGLISRVYYAKGDFKTPVRVSIAMLFLNTGLNLVFVLGAKMDVDGLALATAITSWGNALVLWPGLASRLALPVTRPDLLPRLARIAIASAACGASAFGVLRALDGVAAAWVVVAGSAAGAIAYFTVAAALGVDEARRTLARVSGRR</sequence>
<evidence type="ECO:0000256" key="1">
    <source>
        <dbReference type="ARBA" id="ARBA00004651"/>
    </source>
</evidence>
<gene>
    <name evidence="10 12" type="primary">murJ</name>
    <name evidence="12" type="ORF">Pla163_37240</name>
</gene>
<keyword evidence="7 10" id="KW-0472">Membrane</keyword>
<dbReference type="GO" id="GO:0034204">
    <property type="term" value="P:lipid translocation"/>
    <property type="evidence" value="ECO:0007669"/>
    <property type="project" value="TreeGrafter"/>
</dbReference>
<accession>A0A518D524</accession>
<dbReference type="NCBIfam" id="TIGR01695">
    <property type="entry name" value="murJ_mviN"/>
    <property type="match status" value="1"/>
</dbReference>
<keyword evidence="2 10" id="KW-1003">Cell membrane</keyword>